<feature type="region of interest" description="Disordered" evidence="1">
    <location>
        <begin position="408"/>
        <end position="430"/>
    </location>
</feature>
<evidence type="ECO:0000313" key="4">
    <source>
        <dbReference type="Proteomes" id="UP000824890"/>
    </source>
</evidence>
<feature type="region of interest" description="Disordered" evidence="1">
    <location>
        <begin position="680"/>
        <end position="729"/>
    </location>
</feature>
<sequence>MIDILLFMKLGATKARRKEPVIINCLVYLLLIMPLLHIRRGSFFSSLVKFLKSLAVDDSSSSDQVGDSDLASKYNLPDDEEVTNPIDYTSSDYHVTRNQLQEPFSLLSIENNDDSKEFAHDADSSSFDYPKAEQAQYGDHEHASAFPFDVWQPVNPAQAPPKQSLQRQNAMHRQRYTRELDPRYSASSLNHPMPTRDSITTTASSHGRRSSVSMTKALTTSTDFVPKRNQQAMNPHYSQRQVPSGQYGNITNSPYSPPNQNESYNMPPSAAAFQQQGGSNMALNGNMIIFPYGRPEQNDSYNMPQIAASVAPYAYGSVNLFGNGTSSDNVANSRFGYEGGVSRNHLSSLQQHQVKPKQISLRACMTWRTSNACLLFWSQSGDSFVGPLSSRRSRQQRKQQLRSDFFAALNQQNDRSDPSDQTQQRDRDIGMVEDVMFKANKGKSYPKITMSTLTTIGMELMVTVTISTKMAPKEEDGNVNADGNLAEAGEMDELLQEISDVLRSQVDIASLPPVHEDESPLGEKKETTDTSSSCSQGVDRSIQNISSDQETSNEQGTSTNQLFAVSSTTSNVPVTSVEATFQPSSSDITNVETKSVPVNSGEYEMFCRFGAPTMDDALKRRYNLVINESVTKAPVENDRPLPDDEDVTNSIDYTSSDYDETRDRLKMPLSLLPIENVDDSKELSKIDPSSSDHLEAEHVQSGTHESVNQPMPTRQSITTTASSPSRSLSVPMTKALITSTDFVPKRNQQAMNLPQTQRNLPQTQRNQQAMNLPQTQRPPSGQYGNITRPPYLPPSAVLPLQQHGGSTTSNMAHYVTMVTSPYWRPEQNAIYNMPPQSAAAFQQHGRSNMMTFPYWRPEQHGSYNMPQYSAASMVPSAYGSANTFGTWSDNNPANSRFGYEGGVSSNYLPSIQPHQSGDFNAWRPSSSHSPQEQQIWNDVYASMDQQNDGSDPSDETQPTKR</sequence>
<protein>
    <submittedName>
        <fullName evidence="3">Uncharacterized protein</fullName>
    </submittedName>
</protein>
<organism evidence="3 4">
    <name type="scientific">Brassica napus</name>
    <name type="common">Rape</name>
    <dbReference type="NCBI Taxonomy" id="3708"/>
    <lineage>
        <taxon>Eukaryota</taxon>
        <taxon>Viridiplantae</taxon>
        <taxon>Streptophyta</taxon>
        <taxon>Embryophyta</taxon>
        <taxon>Tracheophyta</taxon>
        <taxon>Spermatophyta</taxon>
        <taxon>Magnoliopsida</taxon>
        <taxon>eudicotyledons</taxon>
        <taxon>Gunneridae</taxon>
        <taxon>Pentapetalae</taxon>
        <taxon>rosids</taxon>
        <taxon>malvids</taxon>
        <taxon>Brassicales</taxon>
        <taxon>Brassicaceae</taxon>
        <taxon>Brassiceae</taxon>
        <taxon>Brassica</taxon>
    </lineage>
</organism>
<feature type="compositionally biased region" description="Polar residues" evidence="1">
    <location>
        <begin position="908"/>
        <end position="936"/>
    </location>
</feature>
<keyword evidence="4" id="KW-1185">Reference proteome</keyword>
<comment type="caution">
    <text evidence="3">The sequence shown here is derived from an EMBL/GenBank/DDBJ whole genome shotgun (WGS) entry which is preliminary data.</text>
</comment>
<dbReference type="Proteomes" id="UP000824890">
    <property type="component" value="Unassembled WGS sequence"/>
</dbReference>
<feature type="compositionally biased region" description="Basic and acidic residues" evidence="1">
    <location>
        <begin position="414"/>
        <end position="430"/>
    </location>
</feature>
<dbReference type="EMBL" id="JAGKQM010000009">
    <property type="protein sequence ID" value="KAH0910169.1"/>
    <property type="molecule type" value="Genomic_DNA"/>
</dbReference>
<keyword evidence="2" id="KW-0472">Membrane</keyword>
<feature type="compositionally biased region" description="Polar residues" evidence="1">
    <location>
        <begin position="529"/>
        <end position="540"/>
    </location>
</feature>
<feature type="region of interest" description="Disordered" evidence="1">
    <location>
        <begin position="151"/>
        <end position="214"/>
    </location>
</feature>
<feature type="region of interest" description="Disordered" evidence="1">
    <location>
        <begin position="908"/>
        <end position="961"/>
    </location>
</feature>
<feature type="region of interest" description="Disordered" evidence="1">
    <location>
        <begin position="635"/>
        <end position="659"/>
    </location>
</feature>
<feature type="compositionally biased region" description="Polar residues" evidence="1">
    <location>
        <begin position="197"/>
        <end position="214"/>
    </location>
</feature>
<evidence type="ECO:0000313" key="3">
    <source>
        <dbReference type="EMBL" id="KAH0910169.1"/>
    </source>
</evidence>
<feature type="region of interest" description="Disordered" evidence="1">
    <location>
        <begin position="58"/>
        <end position="82"/>
    </location>
</feature>
<feature type="compositionally biased region" description="Polar residues" evidence="1">
    <location>
        <begin position="700"/>
        <end position="729"/>
    </location>
</feature>
<gene>
    <name evidence="3" type="ORF">HID58_033490</name>
</gene>
<proteinExistence type="predicted"/>
<feature type="compositionally biased region" description="Basic and acidic residues" evidence="1">
    <location>
        <begin position="680"/>
        <end position="698"/>
    </location>
</feature>
<reference evidence="3 4" key="1">
    <citation type="submission" date="2021-05" db="EMBL/GenBank/DDBJ databases">
        <title>Genome Assembly of Synthetic Allotetraploid Brassica napus Reveals Homoeologous Exchanges between Subgenomes.</title>
        <authorList>
            <person name="Davis J.T."/>
        </authorList>
    </citation>
    <scope>NUCLEOTIDE SEQUENCE [LARGE SCALE GENOMIC DNA]</scope>
    <source>
        <strain evidence="4">cv. Da-Ae</strain>
        <tissue evidence="3">Seedling</tissue>
    </source>
</reference>
<keyword evidence="2" id="KW-0812">Transmembrane</keyword>
<feature type="compositionally biased region" description="Low complexity" evidence="1">
    <location>
        <begin position="58"/>
        <end position="69"/>
    </location>
</feature>
<feature type="region of interest" description="Disordered" evidence="1">
    <location>
        <begin position="509"/>
        <end position="540"/>
    </location>
</feature>
<accession>A0ABQ8BZJ0</accession>
<evidence type="ECO:0000256" key="1">
    <source>
        <dbReference type="SAM" id="MobiDB-lite"/>
    </source>
</evidence>
<evidence type="ECO:0000256" key="2">
    <source>
        <dbReference type="SAM" id="Phobius"/>
    </source>
</evidence>
<feature type="compositionally biased region" description="Basic and acidic residues" evidence="1">
    <location>
        <begin position="514"/>
        <end position="528"/>
    </location>
</feature>
<name>A0ABQ8BZJ0_BRANA</name>
<keyword evidence="2" id="KW-1133">Transmembrane helix</keyword>
<feature type="transmembrane region" description="Helical" evidence="2">
    <location>
        <begin position="21"/>
        <end position="38"/>
    </location>
</feature>